<gene>
    <name evidence="5" type="ORF">TASK_LOCUS3105</name>
</gene>
<evidence type="ECO:0000256" key="1">
    <source>
        <dbReference type="ARBA" id="ARBA00007381"/>
    </source>
</evidence>
<keyword evidence="2" id="KW-0547">Nucleotide-binding</keyword>
<dbReference type="EMBL" id="UYRS01005738">
    <property type="protein sequence ID" value="VDK27231.1"/>
    <property type="molecule type" value="Genomic_DNA"/>
</dbReference>
<keyword evidence="6" id="KW-1185">Reference proteome</keyword>
<evidence type="ECO:0000256" key="3">
    <source>
        <dbReference type="ARBA" id="ARBA00022840"/>
    </source>
</evidence>
<dbReference type="Gene3D" id="2.60.34.10">
    <property type="entry name" value="Substrate Binding Domain Of DNAk, Chain A, domain 1"/>
    <property type="match status" value="1"/>
</dbReference>
<dbReference type="GO" id="GO:0005524">
    <property type="term" value="F:ATP binding"/>
    <property type="evidence" value="ECO:0007669"/>
    <property type="project" value="UniProtKB-KW"/>
</dbReference>
<protein>
    <submittedName>
        <fullName evidence="7">Heat shock protein 70</fullName>
    </submittedName>
</protein>
<evidence type="ECO:0000313" key="7">
    <source>
        <dbReference type="WBParaSite" id="TASK_0000310401-mRNA-1"/>
    </source>
</evidence>
<dbReference type="STRING" id="60517.A0A0R3W0B0"/>
<keyword evidence="4" id="KW-0732">Signal</keyword>
<reference evidence="5 6" key="2">
    <citation type="submission" date="2018-11" db="EMBL/GenBank/DDBJ databases">
        <authorList>
            <consortium name="Pathogen Informatics"/>
        </authorList>
    </citation>
    <scope>NUCLEOTIDE SEQUENCE [LARGE SCALE GENOMIC DNA]</scope>
</reference>
<name>A0A0R3W0B0_TAEAS</name>
<comment type="similarity">
    <text evidence="1">Belongs to the heat shock protein 70 family.</text>
</comment>
<dbReference type="OrthoDB" id="6151140at2759"/>
<accession>A0A0R3W0B0</accession>
<dbReference type="InterPro" id="IPR029047">
    <property type="entry name" value="HSP70_peptide-bd_sf"/>
</dbReference>
<dbReference type="PRINTS" id="PR00301">
    <property type="entry name" value="HEATSHOCK70"/>
</dbReference>
<evidence type="ECO:0000313" key="5">
    <source>
        <dbReference type="EMBL" id="VDK27231.1"/>
    </source>
</evidence>
<proteinExistence type="inferred from homology"/>
<sequence>MGALMLLEVAPLSLGVEDSFGLMNTVVKRNMSIPTRQTCCRVTASDNQTEVMFKIFEGERARASDNNLLGQFRLTGFPPAPRGETEFDVTFEIDENSILHVSAVEKSTKKQNNITITNYRGRLSEKEIKQMLKDAEKFKQQDEKERSRMAAMSKLVDYAYSIKRKLEEEEVMQRTSDEYREDILSKCEETIWWTDTNKEATKEDCEQMHKDLENEYSIFTEMANFDL</sequence>
<feature type="chain" id="PRO_5043132551" evidence="4">
    <location>
        <begin position="16"/>
        <end position="227"/>
    </location>
</feature>
<organism evidence="7">
    <name type="scientific">Taenia asiatica</name>
    <name type="common">Asian tapeworm</name>
    <dbReference type="NCBI Taxonomy" id="60517"/>
    <lineage>
        <taxon>Eukaryota</taxon>
        <taxon>Metazoa</taxon>
        <taxon>Spiralia</taxon>
        <taxon>Lophotrochozoa</taxon>
        <taxon>Platyhelminthes</taxon>
        <taxon>Cestoda</taxon>
        <taxon>Eucestoda</taxon>
        <taxon>Cyclophyllidea</taxon>
        <taxon>Taeniidae</taxon>
        <taxon>Taenia</taxon>
    </lineage>
</organism>
<dbReference type="Proteomes" id="UP000282613">
    <property type="component" value="Unassembled WGS sequence"/>
</dbReference>
<dbReference type="InterPro" id="IPR029048">
    <property type="entry name" value="HSP70_C_sf"/>
</dbReference>
<feature type="signal peptide" evidence="4">
    <location>
        <begin position="1"/>
        <end position="15"/>
    </location>
</feature>
<evidence type="ECO:0000313" key="6">
    <source>
        <dbReference type="Proteomes" id="UP000282613"/>
    </source>
</evidence>
<dbReference type="PANTHER" id="PTHR19375">
    <property type="entry name" value="HEAT SHOCK PROTEIN 70KDA"/>
    <property type="match status" value="1"/>
</dbReference>
<dbReference type="Pfam" id="PF00012">
    <property type="entry name" value="HSP70"/>
    <property type="match status" value="1"/>
</dbReference>
<dbReference type="WBParaSite" id="TASK_0000310401-mRNA-1">
    <property type="protein sequence ID" value="TASK_0000310401-mRNA-1"/>
    <property type="gene ID" value="TASK_0000310401"/>
</dbReference>
<evidence type="ECO:0000256" key="2">
    <source>
        <dbReference type="ARBA" id="ARBA00022741"/>
    </source>
</evidence>
<dbReference type="Gene3D" id="1.20.1270.10">
    <property type="match status" value="1"/>
</dbReference>
<dbReference type="InterPro" id="IPR013126">
    <property type="entry name" value="Hsp_70_fam"/>
</dbReference>
<evidence type="ECO:0000256" key="4">
    <source>
        <dbReference type="SAM" id="SignalP"/>
    </source>
</evidence>
<reference evidence="7" key="1">
    <citation type="submission" date="2017-02" db="UniProtKB">
        <authorList>
            <consortium name="WormBaseParasite"/>
        </authorList>
    </citation>
    <scope>IDENTIFICATION</scope>
</reference>
<dbReference type="FunFam" id="2.60.34.10:FF:000012">
    <property type="entry name" value="Heat shock 70 kDa protein"/>
    <property type="match status" value="1"/>
</dbReference>
<keyword evidence="3" id="KW-0067">ATP-binding</keyword>
<dbReference type="AlphaFoldDB" id="A0A0R3W0B0"/>
<dbReference type="SUPFAM" id="SSF100934">
    <property type="entry name" value="Heat shock protein 70kD (HSP70), C-terminal subdomain"/>
    <property type="match status" value="1"/>
</dbReference>
<dbReference type="SUPFAM" id="SSF100920">
    <property type="entry name" value="Heat shock protein 70kD (HSP70), peptide-binding domain"/>
    <property type="match status" value="1"/>
</dbReference>
<dbReference type="GO" id="GO:0140662">
    <property type="term" value="F:ATP-dependent protein folding chaperone"/>
    <property type="evidence" value="ECO:0007669"/>
    <property type="project" value="InterPro"/>
</dbReference>